<evidence type="ECO:0000259" key="2">
    <source>
        <dbReference type="Pfam" id="PF00534"/>
    </source>
</evidence>
<dbReference type="Proteomes" id="UP000638848">
    <property type="component" value="Unassembled WGS sequence"/>
</dbReference>
<evidence type="ECO:0000256" key="1">
    <source>
        <dbReference type="ARBA" id="ARBA00022679"/>
    </source>
</evidence>
<dbReference type="EMBL" id="BMEQ01000018">
    <property type="protein sequence ID" value="GGG64094.1"/>
    <property type="molecule type" value="Genomic_DNA"/>
</dbReference>
<keyword evidence="4" id="KW-1185">Reference proteome</keyword>
<dbReference type="GO" id="GO:0016757">
    <property type="term" value="F:glycosyltransferase activity"/>
    <property type="evidence" value="ECO:0007669"/>
    <property type="project" value="InterPro"/>
</dbReference>
<dbReference type="PANTHER" id="PTHR46401:SF2">
    <property type="entry name" value="GLYCOSYLTRANSFERASE WBBK-RELATED"/>
    <property type="match status" value="1"/>
</dbReference>
<keyword evidence="1" id="KW-0808">Transferase</keyword>
<dbReference type="Gene3D" id="3.40.50.2000">
    <property type="entry name" value="Glycogen Phosphorylase B"/>
    <property type="match status" value="1"/>
</dbReference>
<evidence type="ECO:0000313" key="3">
    <source>
        <dbReference type="EMBL" id="GGG64094.1"/>
    </source>
</evidence>
<organism evidence="3 4">
    <name type="scientific">Kocuria dechangensis</name>
    <dbReference type="NCBI Taxonomy" id="1176249"/>
    <lineage>
        <taxon>Bacteria</taxon>
        <taxon>Bacillati</taxon>
        <taxon>Actinomycetota</taxon>
        <taxon>Actinomycetes</taxon>
        <taxon>Micrococcales</taxon>
        <taxon>Micrococcaceae</taxon>
        <taxon>Kocuria</taxon>
    </lineage>
</organism>
<dbReference type="Pfam" id="PF00534">
    <property type="entry name" value="Glycos_transf_1"/>
    <property type="match status" value="1"/>
</dbReference>
<reference evidence="3" key="1">
    <citation type="journal article" date="2014" name="Int. J. Syst. Evol. Microbiol.">
        <title>Complete genome sequence of Corynebacterium casei LMG S-19264T (=DSM 44701T), isolated from a smear-ripened cheese.</title>
        <authorList>
            <consortium name="US DOE Joint Genome Institute (JGI-PGF)"/>
            <person name="Walter F."/>
            <person name="Albersmeier A."/>
            <person name="Kalinowski J."/>
            <person name="Ruckert C."/>
        </authorList>
    </citation>
    <scope>NUCLEOTIDE SEQUENCE</scope>
    <source>
        <strain evidence="3">CGMCC 1.12187</strain>
    </source>
</reference>
<evidence type="ECO:0000313" key="4">
    <source>
        <dbReference type="Proteomes" id="UP000638848"/>
    </source>
</evidence>
<dbReference type="SUPFAM" id="SSF53756">
    <property type="entry name" value="UDP-Glycosyltransferase/glycogen phosphorylase"/>
    <property type="match status" value="1"/>
</dbReference>
<sequence length="394" mass="42773">MITVLIHLNGFRATATTPVQEIHQAIRAVGTDPAPHLLGYTAVARMNPYQALLYRSFASHGVATAPILSGFDFQVLPEFRRLTTTQTIHFHWINWVIGNAPDAETAGVKARGFLGRVDRFREAGGKVLWTAHNVYPHDATFVEEELMLQQGLADRSDAVHLMSPATTTAMDGVLDVPTERTVVAPHPSYVGAYENFVSRADARAALGIDGDEVVFVLFGALKAYKGLHPVLDAFQALCAQDRATAYRLVVAGHPDDDPEVRRFVDRCLVDPNVLIEPNRIPGNKAQYYLNAADAGLLTYTRSLNSGAALLYLSFGLPVLATDTPVFREALPGEHVRYVDSPGELSAGEFAQHLRSIGEVGASTDRGDVLDSIGHLDSAAVSTRFCTDLGTILGW</sequence>
<dbReference type="GO" id="GO:0009103">
    <property type="term" value="P:lipopolysaccharide biosynthetic process"/>
    <property type="evidence" value="ECO:0007669"/>
    <property type="project" value="TreeGrafter"/>
</dbReference>
<dbReference type="RefSeq" id="WP_188538557.1">
    <property type="nucleotide sequence ID" value="NZ_BMEQ01000018.1"/>
</dbReference>
<protein>
    <recommendedName>
        <fullName evidence="2">Glycosyl transferase family 1 domain-containing protein</fullName>
    </recommendedName>
</protein>
<dbReference type="AlphaFoldDB" id="A0A917LYH3"/>
<dbReference type="PANTHER" id="PTHR46401">
    <property type="entry name" value="GLYCOSYLTRANSFERASE WBBK-RELATED"/>
    <property type="match status" value="1"/>
</dbReference>
<name>A0A917LYH3_9MICC</name>
<accession>A0A917LYH3</accession>
<gene>
    <name evidence="3" type="ORF">GCM10011374_29550</name>
</gene>
<reference evidence="3" key="2">
    <citation type="submission" date="2020-09" db="EMBL/GenBank/DDBJ databases">
        <authorList>
            <person name="Sun Q."/>
            <person name="Zhou Y."/>
        </authorList>
    </citation>
    <scope>NUCLEOTIDE SEQUENCE</scope>
    <source>
        <strain evidence="3">CGMCC 1.12187</strain>
    </source>
</reference>
<dbReference type="InterPro" id="IPR001296">
    <property type="entry name" value="Glyco_trans_1"/>
</dbReference>
<feature type="domain" description="Glycosyl transferase family 1" evidence="2">
    <location>
        <begin position="199"/>
        <end position="350"/>
    </location>
</feature>
<proteinExistence type="predicted"/>
<comment type="caution">
    <text evidence="3">The sequence shown here is derived from an EMBL/GenBank/DDBJ whole genome shotgun (WGS) entry which is preliminary data.</text>
</comment>